<accession>A0A6J4M8U0</accession>
<dbReference type="InterPro" id="IPR019734">
    <property type="entry name" value="TPR_rpt"/>
</dbReference>
<dbReference type="SUPFAM" id="SSF48452">
    <property type="entry name" value="TPR-like"/>
    <property type="match status" value="1"/>
</dbReference>
<dbReference type="Gene3D" id="1.25.40.10">
    <property type="entry name" value="Tetratricopeptide repeat domain"/>
    <property type="match status" value="1"/>
</dbReference>
<dbReference type="Gene3D" id="3.30.70.1230">
    <property type="entry name" value="Nucleotide cyclase"/>
    <property type="match status" value="1"/>
</dbReference>
<sequence length="879" mass="96273">MGSAERDLPQGVVTFLFTDIAGSTRLLHRLGEGYGEVLSMHRRLLRRSFLAHGGHEIDTQGDSFFVVFDSPREGVAAAADAQRALAEHSWPEGVRLLVRMGLHTGEPLLLEGNYVGMDVHIAARIASSAHGGQVVLSSRTAQFLADDADTGVFRLKDLGHHRLKDLEQPQHILQLVLDGLPEDFPALKSEQPPTNLPRQVEALVGRQREIAELREALLDDDVSLLTITGPGGTGKTRVAVTVARTLLDDFLEGVYFVDLSAVTDAGLLGAVIARTLGVSLDSEAQPEEAVIAHIGGRRMLLFLDNFEQLLDGAAVLSRILSQCPRLTMLVTSRLALSVRGEHEYLLSPMQLARSGSLADVRRSEAVQLFVDRASRVRKDFELTEANAAAVAEICELLDGLPLAIELAAARTKLFPPHTLLRKLDNRLVMLTGGATDSPYRHRALRNTIDWSYDLLSPQEQDFFRDLAVFRGGAEYDAIETVLAPAGDVLDLLTALVNHSLVRQREIDGRVRFEMLQTLRDYADELLGEDPEHLVRLQERHAVYFLALAEEGGETAVVPSFLQDQDNIRAALGFWLDGMGRRDTEAGVKALRLASTVADDWYHHGQAVEGMDWLKRSLAEAIDPPREIQARGLRMLGVLTEQRSRPDEAIELFEQALQVYRSMDDRWGEAAALNSLGIALRSGQRPGAEKHLRRAAEIREELGDKGGLINSLNNLGIVSLDQGMTDQALELFTDNLHADRARGDDWGVATTLLNLGATHLLRGDLAKARSSLREAVSGLVALSDHDTIAEALETCCGLGAAGEQWVPAARMAGAADALRQSLELPVAAADRVYLDRWLSACRRALGPQGFQSAWREGAVMTVEQATSYALKELLDDEPMP</sequence>
<dbReference type="InterPro" id="IPR001054">
    <property type="entry name" value="A/G_cyclase"/>
</dbReference>
<dbReference type="InterPro" id="IPR058852">
    <property type="entry name" value="HTH_77"/>
</dbReference>
<dbReference type="GO" id="GO:0035556">
    <property type="term" value="P:intracellular signal transduction"/>
    <property type="evidence" value="ECO:0007669"/>
    <property type="project" value="InterPro"/>
</dbReference>
<name>A0A6J4M8U0_9ACTN</name>
<dbReference type="Gene3D" id="3.40.50.300">
    <property type="entry name" value="P-loop containing nucleotide triphosphate hydrolases"/>
    <property type="match status" value="1"/>
</dbReference>
<dbReference type="PANTHER" id="PTHR47691">
    <property type="entry name" value="REGULATOR-RELATED"/>
    <property type="match status" value="1"/>
</dbReference>
<proteinExistence type="predicted"/>
<dbReference type="CDD" id="cd07302">
    <property type="entry name" value="CHD"/>
    <property type="match status" value="1"/>
</dbReference>
<dbReference type="SUPFAM" id="SSF52540">
    <property type="entry name" value="P-loop containing nucleoside triphosphate hydrolases"/>
    <property type="match status" value="1"/>
</dbReference>
<feature type="domain" description="Guanylate cyclase" evidence="2">
    <location>
        <begin position="14"/>
        <end position="126"/>
    </location>
</feature>
<keyword evidence="1" id="KW-0802">TPR repeat</keyword>
<evidence type="ECO:0000259" key="2">
    <source>
        <dbReference type="PROSITE" id="PS50125"/>
    </source>
</evidence>
<dbReference type="InterPro" id="IPR011990">
    <property type="entry name" value="TPR-like_helical_dom_sf"/>
</dbReference>
<dbReference type="SMART" id="SM00028">
    <property type="entry name" value="TPR"/>
    <property type="match status" value="4"/>
</dbReference>
<dbReference type="EMBL" id="CADCUJ010000061">
    <property type="protein sequence ID" value="CAA9351402.1"/>
    <property type="molecule type" value="Genomic_DNA"/>
</dbReference>
<reference evidence="3" key="1">
    <citation type="submission" date="2020-02" db="EMBL/GenBank/DDBJ databases">
        <authorList>
            <person name="Meier V. D."/>
        </authorList>
    </citation>
    <scope>NUCLEOTIDE SEQUENCE</scope>
    <source>
        <strain evidence="3">AVDCRST_MAG72</strain>
    </source>
</reference>
<evidence type="ECO:0000313" key="3">
    <source>
        <dbReference type="EMBL" id="CAA9351402.1"/>
    </source>
</evidence>
<evidence type="ECO:0000256" key="1">
    <source>
        <dbReference type="PROSITE-ProRule" id="PRU00339"/>
    </source>
</evidence>
<dbReference type="GO" id="GO:0043531">
    <property type="term" value="F:ADP binding"/>
    <property type="evidence" value="ECO:0007669"/>
    <property type="project" value="InterPro"/>
</dbReference>
<dbReference type="AlphaFoldDB" id="A0A6J4M8U0"/>
<dbReference type="InterPro" id="IPR029787">
    <property type="entry name" value="Nucleotide_cyclase"/>
</dbReference>
<dbReference type="InterPro" id="IPR027417">
    <property type="entry name" value="P-loop_NTPase"/>
</dbReference>
<dbReference type="PROSITE" id="PS50005">
    <property type="entry name" value="TPR"/>
    <property type="match status" value="1"/>
</dbReference>
<dbReference type="PANTHER" id="PTHR47691:SF3">
    <property type="entry name" value="HTH-TYPE TRANSCRIPTIONAL REGULATOR RV0890C-RELATED"/>
    <property type="match status" value="1"/>
</dbReference>
<dbReference type="GO" id="GO:0009190">
    <property type="term" value="P:cyclic nucleotide biosynthetic process"/>
    <property type="evidence" value="ECO:0007669"/>
    <property type="project" value="InterPro"/>
</dbReference>
<protein>
    <recommendedName>
        <fullName evidence="2">Guanylate cyclase domain-containing protein</fullName>
    </recommendedName>
</protein>
<gene>
    <name evidence="3" type="ORF">AVDCRST_MAG72-1445</name>
</gene>
<dbReference type="Pfam" id="PF13374">
    <property type="entry name" value="TPR_10"/>
    <property type="match status" value="1"/>
</dbReference>
<dbReference type="Pfam" id="PF25872">
    <property type="entry name" value="HTH_77"/>
    <property type="match status" value="1"/>
</dbReference>
<dbReference type="SUPFAM" id="SSF55073">
    <property type="entry name" value="Nucleotide cyclase"/>
    <property type="match status" value="1"/>
</dbReference>
<dbReference type="PROSITE" id="PS50125">
    <property type="entry name" value="GUANYLATE_CYCLASE_2"/>
    <property type="match status" value="1"/>
</dbReference>
<dbReference type="Pfam" id="PF00211">
    <property type="entry name" value="Guanylate_cyc"/>
    <property type="match status" value="1"/>
</dbReference>
<dbReference type="Pfam" id="PF13424">
    <property type="entry name" value="TPR_12"/>
    <property type="match status" value="1"/>
</dbReference>
<dbReference type="GO" id="GO:0004016">
    <property type="term" value="F:adenylate cyclase activity"/>
    <property type="evidence" value="ECO:0007669"/>
    <property type="project" value="UniProtKB-ARBA"/>
</dbReference>
<feature type="repeat" description="TPR" evidence="1">
    <location>
        <begin position="629"/>
        <end position="662"/>
    </location>
</feature>
<dbReference type="SMART" id="SM00044">
    <property type="entry name" value="CYCc"/>
    <property type="match status" value="1"/>
</dbReference>
<organism evidence="3">
    <name type="scientific">uncultured Nocardioidaceae bacterium</name>
    <dbReference type="NCBI Taxonomy" id="253824"/>
    <lineage>
        <taxon>Bacteria</taxon>
        <taxon>Bacillati</taxon>
        <taxon>Actinomycetota</taxon>
        <taxon>Actinomycetes</taxon>
        <taxon>Propionibacteriales</taxon>
        <taxon>Nocardioidaceae</taxon>
        <taxon>environmental samples</taxon>
    </lineage>
</organism>